<feature type="compositionally biased region" description="Basic and acidic residues" evidence="1">
    <location>
        <begin position="313"/>
        <end position="326"/>
    </location>
</feature>
<reference evidence="3 4" key="1">
    <citation type="submission" date="2018-11" db="EMBL/GenBank/DDBJ databases">
        <authorList>
            <consortium name="Pathogen Informatics"/>
        </authorList>
    </citation>
    <scope>NUCLEOTIDE SEQUENCE [LARGE SCALE GENOMIC DNA]</scope>
    <source>
        <strain evidence="3 4">Zambia</strain>
    </source>
</reference>
<dbReference type="Pfam" id="PF00789">
    <property type="entry name" value="UBX"/>
    <property type="match status" value="1"/>
</dbReference>
<dbReference type="GO" id="GO:0042593">
    <property type="term" value="P:glucose homeostasis"/>
    <property type="evidence" value="ECO:0007669"/>
    <property type="project" value="TreeGrafter"/>
</dbReference>
<dbReference type="InterPro" id="IPR029071">
    <property type="entry name" value="Ubiquitin-like_domsf"/>
</dbReference>
<gene>
    <name evidence="3" type="ORF">SMRZ_LOCUS14773</name>
</gene>
<dbReference type="GO" id="GO:0006886">
    <property type="term" value="P:intracellular protein transport"/>
    <property type="evidence" value="ECO:0007669"/>
    <property type="project" value="TreeGrafter"/>
</dbReference>
<dbReference type="PANTHER" id="PTHR46467:SF1">
    <property type="entry name" value="TETHER CONTAINING UBX DOMAIN FOR GLUT4"/>
    <property type="match status" value="1"/>
</dbReference>
<dbReference type="CDD" id="cd16118">
    <property type="entry name" value="UBX2_UBXN9"/>
    <property type="match status" value="1"/>
</dbReference>
<sequence length="375" mass="43031">MEILRKSLPIDVFSARNNEDTFPGFVSPFSIFSDRPSTSAFANIGQIEPTHPPIEQNQRPRTLGETLGISLEMSSSPFHQNQAPSSTSFNEFKFPTDTEGKDLNSNIFGSQGKESPDDIADRELVIFRRPTNISSGESFVDDLPDEFFEHTEEDIRKLMRSYRNEWAENQPLQTSTMRSEARHKSYSKYCRAIIQFHWVDNLIVQACFLPTEKVSALYKFIRELQNSTCDFKLYTTPPKLFLSDTNMTLIEADLVPLSKVFYHPTDIPADNVLRSDILDKANEENFIKAQSIVTYWMKKSPSDNSIQNSSSQRDIDTQKNLRRTDRPASNSCSVPKWLKLTITIDQSFIDGICAYCFDIALTCKHTKQRWFQVPE</sequence>
<protein>
    <recommendedName>
        <fullName evidence="2">UBX domain-containing protein</fullName>
    </recommendedName>
</protein>
<dbReference type="GO" id="GO:0012506">
    <property type="term" value="C:vesicle membrane"/>
    <property type="evidence" value="ECO:0007669"/>
    <property type="project" value="TreeGrafter"/>
</dbReference>
<name>A0A3P8B2D3_9TREM</name>
<dbReference type="SUPFAM" id="SSF54236">
    <property type="entry name" value="Ubiquitin-like"/>
    <property type="match status" value="1"/>
</dbReference>
<evidence type="ECO:0000259" key="2">
    <source>
        <dbReference type="Pfam" id="PF00789"/>
    </source>
</evidence>
<dbReference type="GO" id="GO:0005737">
    <property type="term" value="C:cytoplasm"/>
    <property type="evidence" value="ECO:0007669"/>
    <property type="project" value="TreeGrafter"/>
</dbReference>
<evidence type="ECO:0000313" key="3">
    <source>
        <dbReference type="EMBL" id="VDP16661.1"/>
    </source>
</evidence>
<dbReference type="AlphaFoldDB" id="A0A3P8B2D3"/>
<dbReference type="PANTHER" id="PTHR46467">
    <property type="entry name" value="TETHER CONTAINING UBX DOMAIN FOR GLUT4"/>
    <property type="match status" value="1"/>
</dbReference>
<feature type="compositionally biased region" description="Low complexity" evidence="1">
    <location>
        <begin position="302"/>
        <end position="312"/>
    </location>
</feature>
<dbReference type="EMBL" id="UZAI01016823">
    <property type="protein sequence ID" value="VDP16661.1"/>
    <property type="molecule type" value="Genomic_DNA"/>
</dbReference>
<feature type="domain" description="UBX" evidence="2">
    <location>
        <begin position="205"/>
        <end position="261"/>
    </location>
</feature>
<feature type="region of interest" description="Disordered" evidence="1">
    <location>
        <begin position="301"/>
        <end position="331"/>
    </location>
</feature>
<proteinExistence type="predicted"/>
<dbReference type="GO" id="GO:0005634">
    <property type="term" value="C:nucleus"/>
    <property type="evidence" value="ECO:0007669"/>
    <property type="project" value="TreeGrafter"/>
</dbReference>
<evidence type="ECO:0000256" key="1">
    <source>
        <dbReference type="SAM" id="MobiDB-lite"/>
    </source>
</evidence>
<keyword evidence="4" id="KW-1185">Reference proteome</keyword>
<dbReference type="Gene3D" id="3.10.20.90">
    <property type="entry name" value="Phosphatidylinositol 3-kinase Catalytic Subunit, Chain A, domain 1"/>
    <property type="match status" value="1"/>
</dbReference>
<organism evidence="3 4">
    <name type="scientific">Schistosoma margrebowiei</name>
    <dbReference type="NCBI Taxonomy" id="48269"/>
    <lineage>
        <taxon>Eukaryota</taxon>
        <taxon>Metazoa</taxon>
        <taxon>Spiralia</taxon>
        <taxon>Lophotrochozoa</taxon>
        <taxon>Platyhelminthes</taxon>
        <taxon>Trematoda</taxon>
        <taxon>Digenea</taxon>
        <taxon>Strigeidida</taxon>
        <taxon>Schistosomatoidea</taxon>
        <taxon>Schistosomatidae</taxon>
        <taxon>Schistosoma</taxon>
    </lineage>
</organism>
<evidence type="ECO:0000313" key="4">
    <source>
        <dbReference type="Proteomes" id="UP000277204"/>
    </source>
</evidence>
<dbReference type="Proteomes" id="UP000277204">
    <property type="component" value="Unassembled WGS sequence"/>
</dbReference>
<accession>A0A3P8B2D3</accession>
<dbReference type="InterPro" id="IPR001012">
    <property type="entry name" value="UBX_dom"/>
</dbReference>